<dbReference type="GO" id="GO:0009279">
    <property type="term" value="C:cell outer membrane"/>
    <property type="evidence" value="ECO:0007669"/>
    <property type="project" value="UniProtKB-SubCell"/>
</dbReference>
<keyword evidence="6" id="KW-0472">Membrane</keyword>
<evidence type="ECO:0000313" key="9">
    <source>
        <dbReference type="EMBL" id="KEA64467.1"/>
    </source>
</evidence>
<dbReference type="eggNOG" id="COG1538">
    <property type="taxonomic scope" value="Bacteria"/>
</dbReference>
<dbReference type="GO" id="GO:0015288">
    <property type="term" value="F:porin activity"/>
    <property type="evidence" value="ECO:0007669"/>
    <property type="project" value="TreeGrafter"/>
</dbReference>
<name>A0A081G112_9GAMM</name>
<dbReference type="EMBL" id="JMQN01000016">
    <property type="protein sequence ID" value="KEA64467.1"/>
    <property type="molecule type" value="Genomic_DNA"/>
</dbReference>
<evidence type="ECO:0000256" key="6">
    <source>
        <dbReference type="ARBA" id="ARBA00023136"/>
    </source>
</evidence>
<keyword evidence="10" id="KW-1185">Reference proteome</keyword>
<dbReference type="InterPro" id="IPR003423">
    <property type="entry name" value="OMP_efflux"/>
</dbReference>
<comment type="caution">
    <text evidence="9">The sequence shown here is derived from an EMBL/GenBank/DDBJ whole genome shotgun (WGS) entry which is preliminary data.</text>
</comment>
<dbReference type="STRING" id="1232683.ADIMK_1371"/>
<sequence>MNKQWMRKTLCCALAGGTLSLLPFTVSAQTINEAIEETMETNPQVLFSATRSKTDEQQLSIAKSGYYPKVDLTIGYGYEWTDNTGTQDTDMTRRENSIQASQMLYDGYATKSRVDSAESGAQASALDLAATSEDMALKVTEVYLDVLRYQQLLQLTRENLEAHQATHDRIKQRFESGLGNQSDYQQAQARLALANSNMVVAEGNLWEAEINFERVVGHPPKDLVMPEDDCCTHLPSTPDDAVAIALTSHPALLAAIARHESSMAQENIARAAFHPRLDLELSAATNHGVDGKNYSEDEALAMLRMRYNAYNGGADSARVAQLEHLSKAQRASVIKVQRELKADAFSSWNKLKNIYDTQPQLERHASSAAETRQAYTRQFDIGQRSLLDLLDTENEYFTARSDEINGVFDEWYARYSLLADVGKLLLAMQVAPDFDKVELAGQ</sequence>
<dbReference type="SUPFAM" id="SSF56954">
    <property type="entry name" value="Outer membrane efflux proteins (OEP)"/>
    <property type="match status" value="1"/>
</dbReference>
<keyword evidence="4" id="KW-1134">Transmembrane beta strand</keyword>
<organism evidence="9 10">
    <name type="scientific">Marinobacterium lacunae</name>
    <dbReference type="NCBI Taxonomy" id="1232683"/>
    <lineage>
        <taxon>Bacteria</taxon>
        <taxon>Pseudomonadati</taxon>
        <taxon>Pseudomonadota</taxon>
        <taxon>Gammaproteobacteria</taxon>
        <taxon>Oceanospirillales</taxon>
        <taxon>Oceanospirillaceae</taxon>
        <taxon>Marinobacterium</taxon>
    </lineage>
</organism>
<dbReference type="OrthoDB" id="9814637at2"/>
<gene>
    <name evidence="9" type="ORF">ADIMK_1371</name>
</gene>
<keyword evidence="8" id="KW-0732">Signal</keyword>
<dbReference type="GO" id="GO:0015562">
    <property type="term" value="F:efflux transmembrane transporter activity"/>
    <property type="evidence" value="ECO:0007669"/>
    <property type="project" value="InterPro"/>
</dbReference>
<dbReference type="AlphaFoldDB" id="A0A081G112"/>
<evidence type="ECO:0000256" key="2">
    <source>
        <dbReference type="ARBA" id="ARBA00007613"/>
    </source>
</evidence>
<evidence type="ECO:0000256" key="4">
    <source>
        <dbReference type="ARBA" id="ARBA00022452"/>
    </source>
</evidence>
<dbReference type="RefSeq" id="WP_036185478.1">
    <property type="nucleotide sequence ID" value="NZ_JMQN01000016.1"/>
</dbReference>
<evidence type="ECO:0000256" key="1">
    <source>
        <dbReference type="ARBA" id="ARBA00004442"/>
    </source>
</evidence>
<dbReference type="InterPro" id="IPR010130">
    <property type="entry name" value="T1SS_OMP_TolC"/>
</dbReference>
<dbReference type="PATRIC" id="fig|1232683.4.peg.1351"/>
<evidence type="ECO:0000256" key="3">
    <source>
        <dbReference type="ARBA" id="ARBA00022448"/>
    </source>
</evidence>
<proteinExistence type="inferred from homology"/>
<dbReference type="Proteomes" id="UP000028252">
    <property type="component" value="Unassembled WGS sequence"/>
</dbReference>
<dbReference type="Pfam" id="PF02321">
    <property type="entry name" value="OEP"/>
    <property type="match status" value="2"/>
</dbReference>
<dbReference type="InterPro" id="IPR051906">
    <property type="entry name" value="TolC-like"/>
</dbReference>
<evidence type="ECO:0000256" key="7">
    <source>
        <dbReference type="ARBA" id="ARBA00023237"/>
    </source>
</evidence>
<reference evidence="9 10" key="1">
    <citation type="submission" date="2014-04" db="EMBL/GenBank/DDBJ databases">
        <title>Marinobacterium kochiensis sp. nov., isolated from sediment sample collected from Kochi backwaters in Kerala, India.</title>
        <authorList>
            <person name="Singh A."/>
            <person name="Pinnaka A.K."/>
        </authorList>
    </citation>
    <scope>NUCLEOTIDE SEQUENCE [LARGE SCALE GENOMIC DNA]</scope>
    <source>
        <strain evidence="9 10">AK27</strain>
    </source>
</reference>
<keyword evidence="5" id="KW-0812">Transmembrane</keyword>
<dbReference type="PANTHER" id="PTHR30026">
    <property type="entry name" value="OUTER MEMBRANE PROTEIN TOLC"/>
    <property type="match status" value="1"/>
</dbReference>
<evidence type="ECO:0000256" key="5">
    <source>
        <dbReference type="ARBA" id="ARBA00022692"/>
    </source>
</evidence>
<comment type="similarity">
    <text evidence="2">Belongs to the outer membrane factor (OMF) (TC 1.B.17) family.</text>
</comment>
<dbReference type="GO" id="GO:1990281">
    <property type="term" value="C:efflux pump complex"/>
    <property type="evidence" value="ECO:0007669"/>
    <property type="project" value="TreeGrafter"/>
</dbReference>
<keyword evidence="3" id="KW-0813">Transport</keyword>
<evidence type="ECO:0000256" key="8">
    <source>
        <dbReference type="SAM" id="SignalP"/>
    </source>
</evidence>
<feature type="signal peptide" evidence="8">
    <location>
        <begin position="1"/>
        <end position="28"/>
    </location>
</feature>
<evidence type="ECO:0000313" key="10">
    <source>
        <dbReference type="Proteomes" id="UP000028252"/>
    </source>
</evidence>
<feature type="chain" id="PRO_5001757448" evidence="8">
    <location>
        <begin position="29"/>
        <end position="442"/>
    </location>
</feature>
<accession>A0A081G112</accession>
<keyword evidence="7" id="KW-0998">Cell outer membrane</keyword>
<dbReference type="NCBIfam" id="TIGR01844">
    <property type="entry name" value="type_I_sec_TolC"/>
    <property type="match status" value="1"/>
</dbReference>
<dbReference type="PANTHER" id="PTHR30026:SF22">
    <property type="entry name" value="OUTER MEMBRANE EFFLUX PROTEIN"/>
    <property type="match status" value="1"/>
</dbReference>
<protein>
    <submittedName>
        <fullName evidence="9">Type I secretion system</fullName>
    </submittedName>
</protein>
<dbReference type="Gene3D" id="1.20.1600.10">
    <property type="entry name" value="Outer membrane efflux proteins (OEP)"/>
    <property type="match status" value="1"/>
</dbReference>
<comment type="subcellular location">
    <subcellularLocation>
        <location evidence="1">Cell outer membrane</location>
    </subcellularLocation>
</comment>